<reference evidence="1" key="1">
    <citation type="journal article" date="2012" name="Science">
        <title>Fermentation, hydrogen, and sulfur metabolism in multiple uncultivated bacterial phyla.</title>
        <authorList>
            <person name="Wrighton K.C."/>
            <person name="Thomas B.C."/>
            <person name="Sharon I."/>
            <person name="Miller C.S."/>
            <person name="Castelle C.J."/>
            <person name="VerBerkmoes N.C."/>
            <person name="Wilkins M.J."/>
            <person name="Hettich R.L."/>
            <person name="Lipton M.S."/>
            <person name="Williams K.H."/>
            <person name="Long P.E."/>
            <person name="Banfield J.F."/>
        </authorList>
    </citation>
    <scope>NUCLEOTIDE SEQUENCE [LARGE SCALE GENOMIC DNA]</scope>
</reference>
<sequence>MTILKEDMRWLTDTTPISYQAEDIVFHELTIKWIFAHSIENMLKWKLNLINFEPEKINFNAQVIIYDIWWNNFILEYTSQKDRDSDIKLLKEKFKPTKHFAEVLENWRQVPSFDWYFEYEWKYYIIVDWLNSLTDEIDPEKWIYKWVVVNPSKYFKEWINTVTDNTAIKVENIITKD</sequence>
<dbReference type="EMBL" id="AMFJ01000035">
    <property type="protein sequence ID" value="EKE30154.1"/>
    <property type="molecule type" value="Genomic_DNA"/>
</dbReference>
<comment type="caution">
    <text evidence="1">The sequence shown here is derived from an EMBL/GenBank/DDBJ whole genome shotgun (WGS) entry which is preliminary data.</text>
</comment>
<accession>K2GIA6</accession>
<name>K2GIA6_9BACT</name>
<gene>
    <name evidence="1" type="ORF">ACD_2C00035G0003</name>
</gene>
<organism evidence="1">
    <name type="scientific">uncultured bacterium</name>
    <name type="common">gcode 4</name>
    <dbReference type="NCBI Taxonomy" id="1234023"/>
    <lineage>
        <taxon>Bacteria</taxon>
        <taxon>environmental samples</taxon>
    </lineage>
</organism>
<evidence type="ECO:0000313" key="1">
    <source>
        <dbReference type="EMBL" id="EKE30154.1"/>
    </source>
</evidence>
<proteinExistence type="predicted"/>
<dbReference type="AlphaFoldDB" id="K2GIA6"/>
<protein>
    <submittedName>
        <fullName evidence="1">Uncharacterized protein</fullName>
    </submittedName>
</protein>